<feature type="binding site" evidence="6">
    <location>
        <position position="254"/>
    </location>
    <ligand>
        <name>K(+)</name>
        <dbReference type="ChEBI" id="CHEBI:29103"/>
    </ligand>
</feature>
<dbReference type="GO" id="GO:0005737">
    <property type="term" value="C:cytoplasm"/>
    <property type="evidence" value="ECO:0007669"/>
    <property type="project" value="UniProtKB-SubCell"/>
</dbReference>
<feature type="binding site" evidence="6">
    <location>
        <position position="260"/>
    </location>
    <ligand>
        <name>Mg(2+)</name>
        <dbReference type="ChEBI" id="CHEBI:18420"/>
    </ligand>
</feature>
<evidence type="ECO:0000256" key="7">
    <source>
        <dbReference type="RuleBase" id="RU003313"/>
    </source>
</evidence>
<dbReference type="EC" id="3.6.-.-" evidence="6"/>
<comment type="caution">
    <text evidence="9">The sequence shown here is derived from an EMBL/GenBank/DDBJ whole genome shotgun (WGS) entry which is preliminary data.</text>
</comment>
<dbReference type="Gene3D" id="3.40.50.300">
    <property type="entry name" value="P-loop containing nucleotide triphosphate hydrolases"/>
    <property type="match status" value="1"/>
</dbReference>
<comment type="caution">
    <text evidence="6">Lacks conserved residue(s) required for the propagation of feature annotation.</text>
</comment>
<dbReference type="PANTHER" id="PTHR42714:SF2">
    <property type="entry name" value="TRNA MODIFICATION GTPASE GTPBP3, MITOCHONDRIAL"/>
    <property type="match status" value="1"/>
</dbReference>
<dbReference type="GO" id="GO:0003924">
    <property type="term" value="F:GTPase activity"/>
    <property type="evidence" value="ECO:0007669"/>
    <property type="project" value="UniProtKB-UniRule"/>
</dbReference>
<dbReference type="InterPro" id="IPR018948">
    <property type="entry name" value="GTP-bd_TrmE_N"/>
</dbReference>
<keyword evidence="6" id="KW-0963">Cytoplasm</keyword>
<protein>
    <recommendedName>
        <fullName evidence="6">tRNA modification GTPase MnmE</fullName>
        <ecNumber evidence="6">3.6.-.-</ecNumber>
    </recommendedName>
</protein>
<evidence type="ECO:0000256" key="1">
    <source>
        <dbReference type="ARBA" id="ARBA00011043"/>
    </source>
</evidence>
<keyword evidence="5 6" id="KW-0342">GTP-binding</keyword>
<feature type="binding site" evidence="6">
    <location>
        <position position="239"/>
    </location>
    <ligand>
        <name>Mg(2+)</name>
        <dbReference type="ChEBI" id="CHEBI:18420"/>
    </ligand>
</feature>
<name>A0A6N4RCS1_BLAVI</name>
<dbReference type="InterPro" id="IPR005225">
    <property type="entry name" value="Small_GTP-bd"/>
</dbReference>
<dbReference type="Gene3D" id="3.30.1360.120">
    <property type="entry name" value="Probable tRNA modification gtpase trme, domain 1"/>
    <property type="match status" value="1"/>
</dbReference>
<dbReference type="PROSITE" id="PS51709">
    <property type="entry name" value="G_TRME"/>
    <property type="match status" value="1"/>
</dbReference>
<dbReference type="InterPro" id="IPR027417">
    <property type="entry name" value="P-loop_NTPase"/>
</dbReference>
<keyword evidence="3 6" id="KW-0547">Nucleotide-binding</keyword>
<dbReference type="EMBL" id="VAFM01000002">
    <property type="protein sequence ID" value="TKW60880.1"/>
    <property type="molecule type" value="Genomic_DNA"/>
</dbReference>
<keyword evidence="2 6" id="KW-0819">tRNA processing</keyword>
<feature type="domain" description="TrmE-type G" evidence="8">
    <location>
        <begin position="225"/>
        <end position="383"/>
    </location>
</feature>
<dbReference type="CDD" id="cd14858">
    <property type="entry name" value="TrmE_N"/>
    <property type="match status" value="1"/>
</dbReference>
<evidence type="ECO:0000259" key="8">
    <source>
        <dbReference type="PROSITE" id="PS51709"/>
    </source>
</evidence>
<evidence type="ECO:0000256" key="6">
    <source>
        <dbReference type="HAMAP-Rule" id="MF_00379"/>
    </source>
</evidence>
<dbReference type="InterPro" id="IPR025867">
    <property type="entry name" value="MnmE_helical"/>
</dbReference>
<feature type="binding site" evidence="6">
    <location>
        <begin position="279"/>
        <end position="282"/>
    </location>
    <ligand>
        <name>GTP</name>
        <dbReference type="ChEBI" id="CHEBI:37565"/>
    </ligand>
</feature>
<dbReference type="InterPro" id="IPR004520">
    <property type="entry name" value="GTPase_MnmE"/>
</dbReference>
<gene>
    <name evidence="6 9" type="primary">mnmE</name>
    <name evidence="6" type="synonym">trmE</name>
    <name evidence="9" type="ORF">DI628_08315</name>
</gene>
<dbReference type="CDD" id="cd04164">
    <property type="entry name" value="trmE"/>
    <property type="match status" value="1"/>
</dbReference>
<evidence type="ECO:0000256" key="2">
    <source>
        <dbReference type="ARBA" id="ARBA00022694"/>
    </source>
</evidence>
<accession>A0A6N4RCS1</accession>
<dbReference type="SUPFAM" id="SSF52540">
    <property type="entry name" value="P-loop containing nucleoside triphosphate hydrolases"/>
    <property type="match status" value="1"/>
</dbReference>
<feature type="binding site" evidence="6">
    <location>
        <position position="130"/>
    </location>
    <ligand>
        <name>(6S)-5-formyl-5,6,7,8-tetrahydrofolate</name>
        <dbReference type="ChEBI" id="CHEBI:57457"/>
    </ligand>
</feature>
<dbReference type="Gene3D" id="1.20.120.430">
    <property type="entry name" value="tRNA modification GTPase MnmE domain 2"/>
    <property type="match status" value="1"/>
</dbReference>
<sequence length="467" mass="49044">MNHATAFTFDYVLGDTIVALATAPVAAGVAVIRISGPRAWEVGASVCAALEGAHPRKVVFGTFKFGREELDEGLAVGFRAPASFTGEDVVELQGHGGRAVVQAVLDAILAHGVRMALPGEFSRRAVLNGKMDLTAAEGLADLIAAQTEVQRKQALRQLDGALGERFEGWRKGVMNLLAQVEAAIDFPDEELDVLAAPALTKNMHALMADLTAALGEQAGARVRDGIALAIVGRPNAGKSTLLNLLSGRDVAIVSDIAGTTRDVVTSVLDIGGFPVTLADTAGMRATQDVIEAEGVRRARKQAERADLLLVVVDSTLGEEIAEDIAEVMQPGRTLVVMSKADKVDGDFPAKVKVDEEWYPVVAANLTEQEALKRVMPVLTRMVAEIGGEATESALLTRQRHKAAVELALQALGHALAMMGRAGEGEGSVAELAAQDLRDAASAIGSVTGRTSSEDVLDVVFSTFCIGK</sequence>
<dbReference type="InterPro" id="IPR027266">
    <property type="entry name" value="TrmE/GcvT-like"/>
</dbReference>
<comment type="function">
    <text evidence="6">Exhibits a very high intrinsic GTPase hydrolysis rate. Involved in the addition of a carboxymethylaminomethyl (cmnm) group at the wobble position (U34) of certain tRNAs, forming tRNA-cmnm(5)s(2)U34.</text>
</comment>
<feature type="binding site" evidence="6">
    <location>
        <position position="256"/>
    </location>
    <ligand>
        <name>K(+)</name>
        <dbReference type="ChEBI" id="CHEBI:29103"/>
    </ligand>
</feature>
<feature type="binding site" evidence="6">
    <location>
        <position position="259"/>
    </location>
    <ligand>
        <name>K(+)</name>
        <dbReference type="ChEBI" id="CHEBI:29103"/>
    </ligand>
</feature>
<feature type="binding site" evidence="6">
    <location>
        <position position="91"/>
    </location>
    <ligand>
        <name>(6S)-5-formyl-5,6,7,8-tetrahydrofolate</name>
        <dbReference type="ChEBI" id="CHEBI:57457"/>
    </ligand>
</feature>
<comment type="similarity">
    <text evidence="1 6 7">Belongs to the TRAFAC class TrmE-Era-EngA-EngB-Septin-like GTPase superfamily. TrmE GTPase family.</text>
</comment>
<feature type="binding site" evidence="6">
    <location>
        <position position="33"/>
    </location>
    <ligand>
        <name>(6S)-5-formyl-5,6,7,8-tetrahydrofolate</name>
        <dbReference type="ChEBI" id="CHEBI:57457"/>
    </ligand>
</feature>
<evidence type="ECO:0000313" key="9">
    <source>
        <dbReference type="EMBL" id="TKW60880.1"/>
    </source>
</evidence>
<feature type="binding site" evidence="6">
    <location>
        <position position="467"/>
    </location>
    <ligand>
        <name>(6S)-5-formyl-5,6,7,8-tetrahydrofolate</name>
        <dbReference type="ChEBI" id="CHEBI:57457"/>
    </ligand>
</feature>
<dbReference type="NCBIfam" id="TIGR00450">
    <property type="entry name" value="mnmE_trmE_thdF"/>
    <property type="match status" value="1"/>
</dbReference>
<dbReference type="GO" id="GO:0005525">
    <property type="term" value="F:GTP binding"/>
    <property type="evidence" value="ECO:0007669"/>
    <property type="project" value="UniProtKB-UniRule"/>
</dbReference>
<feature type="binding site" evidence="6">
    <location>
        <begin position="235"/>
        <end position="240"/>
    </location>
    <ligand>
        <name>GTP</name>
        <dbReference type="ChEBI" id="CHEBI:37565"/>
    </ligand>
</feature>
<dbReference type="GO" id="GO:0030488">
    <property type="term" value="P:tRNA methylation"/>
    <property type="evidence" value="ECO:0007669"/>
    <property type="project" value="TreeGrafter"/>
</dbReference>
<keyword evidence="4 6" id="KW-0630">Potassium</keyword>
<reference evidence="9 10" key="1">
    <citation type="journal article" date="2017" name="Nat. Commun.">
        <title>In situ click chemistry generation of cyclooxygenase-2 inhibitors.</title>
        <authorList>
            <person name="Bhardwaj A."/>
            <person name="Kaur J."/>
            <person name="Wuest M."/>
            <person name="Wuest F."/>
        </authorList>
    </citation>
    <scope>NUCLEOTIDE SEQUENCE [LARGE SCALE GENOMIC DNA]</scope>
    <source>
        <strain evidence="9">S2_018_000_R2_106</strain>
    </source>
</reference>
<dbReference type="SUPFAM" id="SSF116878">
    <property type="entry name" value="TrmE connector domain"/>
    <property type="match status" value="1"/>
</dbReference>
<dbReference type="HAMAP" id="MF_00379">
    <property type="entry name" value="GTPase_MnmE"/>
    <property type="match status" value="1"/>
</dbReference>
<evidence type="ECO:0000256" key="5">
    <source>
        <dbReference type="ARBA" id="ARBA00023134"/>
    </source>
</evidence>
<dbReference type="PANTHER" id="PTHR42714">
    <property type="entry name" value="TRNA MODIFICATION GTPASE GTPBP3"/>
    <property type="match status" value="1"/>
</dbReference>
<dbReference type="Pfam" id="PF12631">
    <property type="entry name" value="MnmE_helical"/>
    <property type="match status" value="1"/>
</dbReference>
<dbReference type="NCBIfam" id="NF003661">
    <property type="entry name" value="PRK05291.1-3"/>
    <property type="match status" value="1"/>
</dbReference>
<dbReference type="Proteomes" id="UP000320948">
    <property type="component" value="Unassembled WGS sequence"/>
</dbReference>
<dbReference type="InterPro" id="IPR006073">
    <property type="entry name" value="GTP-bd"/>
</dbReference>
<dbReference type="PRINTS" id="PR00326">
    <property type="entry name" value="GTP1OBG"/>
</dbReference>
<comment type="subcellular location">
    <subcellularLocation>
        <location evidence="6">Cytoplasm</location>
    </subcellularLocation>
</comment>
<dbReference type="AlphaFoldDB" id="A0A6N4RCS1"/>
<comment type="cofactor">
    <cofactor evidence="6">
        <name>K(+)</name>
        <dbReference type="ChEBI" id="CHEBI:29103"/>
    </cofactor>
    <text evidence="6">Binds 1 potassium ion per subunit.</text>
</comment>
<evidence type="ECO:0000313" key="10">
    <source>
        <dbReference type="Proteomes" id="UP000320948"/>
    </source>
</evidence>
<comment type="subunit">
    <text evidence="6">Homodimer. Heterotetramer of two MnmE and two MnmG subunits.</text>
</comment>
<dbReference type="GO" id="GO:0046872">
    <property type="term" value="F:metal ion binding"/>
    <property type="evidence" value="ECO:0007669"/>
    <property type="project" value="UniProtKB-KW"/>
</dbReference>
<feature type="binding site" evidence="6">
    <location>
        <begin position="254"/>
        <end position="260"/>
    </location>
    <ligand>
        <name>GTP</name>
        <dbReference type="ChEBI" id="CHEBI:37565"/>
    </ligand>
</feature>
<dbReference type="Pfam" id="PF01926">
    <property type="entry name" value="MMR_HSR1"/>
    <property type="match status" value="1"/>
</dbReference>
<dbReference type="NCBIfam" id="TIGR00231">
    <property type="entry name" value="small_GTP"/>
    <property type="match status" value="1"/>
</dbReference>
<dbReference type="InterPro" id="IPR031168">
    <property type="entry name" value="G_TrmE"/>
</dbReference>
<proteinExistence type="inferred from homology"/>
<keyword evidence="6" id="KW-0460">Magnesium</keyword>
<dbReference type="Pfam" id="PF10396">
    <property type="entry name" value="TrmE_N"/>
    <property type="match status" value="1"/>
</dbReference>
<dbReference type="GO" id="GO:0002098">
    <property type="term" value="P:tRNA wobble uridine modification"/>
    <property type="evidence" value="ECO:0007669"/>
    <property type="project" value="TreeGrafter"/>
</dbReference>
<keyword evidence="6" id="KW-0378">Hydrolase</keyword>
<organism evidence="9 10">
    <name type="scientific">Blastochloris viridis</name>
    <name type="common">Rhodopseudomonas viridis</name>
    <dbReference type="NCBI Taxonomy" id="1079"/>
    <lineage>
        <taxon>Bacteria</taxon>
        <taxon>Pseudomonadati</taxon>
        <taxon>Pseudomonadota</taxon>
        <taxon>Alphaproteobacteria</taxon>
        <taxon>Hyphomicrobiales</taxon>
        <taxon>Blastochloridaceae</taxon>
        <taxon>Blastochloris</taxon>
    </lineage>
</organism>
<evidence type="ECO:0000256" key="4">
    <source>
        <dbReference type="ARBA" id="ARBA00022958"/>
    </source>
</evidence>
<dbReference type="InterPro" id="IPR027368">
    <property type="entry name" value="MnmE_dom2"/>
</dbReference>
<keyword evidence="6" id="KW-0479">Metal-binding</keyword>
<evidence type="ECO:0000256" key="3">
    <source>
        <dbReference type="ARBA" id="ARBA00022741"/>
    </source>
</evidence>
<feature type="binding site" evidence="6">
    <location>
        <position position="235"/>
    </location>
    <ligand>
        <name>K(+)</name>
        <dbReference type="ChEBI" id="CHEBI:29103"/>
    </ligand>
</feature>